<sequence length="33" mass="3891">KILVMLMGCPDPVYEKFFSRLLRLLEKNLGTHK</sequence>
<organism evidence="1 3">
    <name type="scientific">Allacma fusca</name>
    <dbReference type="NCBI Taxonomy" id="39272"/>
    <lineage>
        <taxon>Eukaryota</taxon>
        <taxon>Metazoa</taxon>
        <taxon>Ecdysozoa</taxon>
        <taxon>Arthropoda</taxon>
        <taxon>Hexapoda</taxon>
        <taxon>Collembola</taxon>
        <taxon>Symphypleona</taxon>
        <taxon>Sminthuridae</taxon>
        <taxon>Allacma</taxon>
    </lineage>
</organism>
<dbReference type="AlphaFoldDB" id="A0A8J2P4J2"/>
<proteinExistence type="predicted"/>
<feature type="non-terminal residue" evidence="1">
    <location>
        <position position="33"/>
    </location>
</feature>
<keyword evidence="3" id="KW-1185">Reference proteome</keyword>
<protein>
    <submittedName>
        <fullName evidence="1">Uncharacterized protein</fullName>
    </submittedName>
</protein>
<reference evidence="1" key="1">
    <citation type="submission" date="2021-06" db="EMBL/GenBank/DDBJ databases">
        <authorList>
            <person name="Hodson N. C."/>
            <person name="Mongue J. A."/>
            <person name="Jaron S. K."/>
        </authorList>
    </citation>
    <scope>NUCLEOTIDE SEQUENCE</scope>
</reference>
<dbReference type="EMBL" id="CAJVCH010103768">
    <property type="protein sequence ID" value="CAG7723920.1"/>
    <property type="molecule type" value="Genomic_DNA"/>
</dbReference>
<name>A0A8J2P4J2_9HEXA</name>
<dbReference type="Proteomes" id="UP000708208">
    <property type="component" value="Unassembled WGS sequence"/>
</dbReference>
<feature type="non-terminal residue" evidence="1">
    <location>
        <position position="1"/>
    </location>
</feature>
<evidence type="ECO:0000313" key="2">
    <source>
        <dbReference type="EMBL" id="CAG7723962.1"/>
    </source>
</evidence>
<evidence type="ECO:0000313" key="1">
    <source>
        <dbReference type="EMBL" id="CAG7723920.1"/>
    </source>
</evidence>
<evidence type="ECO:0000313" key="3">
    <source>
        <dbReference type="Proteomes" id="UP000708208"/>
    </source>
</evidence>
<accession>A0A8J2P4J2</accession>
<gene>
    <name evidence="1" type="ORF">AFUS01_LOCUS12975</name>
    <name evidence="2" type="ORF">AFUS01_LOCUS13015</name>
</gene>
<comment type="caution">
    <text evidence="1">The sequence shown here is derived from an EMBL/GenBank/DDBJ whole genome shotgun (WGS) entry which is preliminary data.</text>
</comment>
<dbReference type="EMBL" id="CAJVCH010104246">
    <property type="protein sequence ID" value="CAG7723962.1"/>
    <property type="molecule type" value="Genomic_DNA"/>
</dbReference>